<reference evidence="2" key="2">
    <citation type="submission" date="2023-01" db="EMBL/GenBank/DDBJ databases">
        <authorList>
            <person name="Petersen C."/>
        </authorList>
    </citation>
    <scope>NUCLEOTIDE SEQUENCE</scope>
    <source>
        <strain evidence="2">IBT 17514</strain>
    </source>
</reference>
<dbReference type="AlphaFoldDB" id="A0AAD6HXS8"/>
<keyword evidence="3" id="KW-1185">Reference proteome</keyword>
<dbReference type="Proteomes" id="UP001215712">
    <property type="component" value="Unassembled WGS sequence"/>
</dbReference>
<evidence type="ECO:0000256" key="1">
    <source>
        <dbReference type="SAM" id="MobiDB-lite"/>
    </source>
</evidence>
<gene>
    <name evidence="2" type="ORF">N7493_001044</name>
</gene>
<feature type="compositionally biased region" description="Low complexity" evidence="1">
    <location>
        <begin position="97"/>
        <end position="130"/>
    </location>
</feature>
<evidence type="ECO:0000313" key="2">
    <source>
        <dbReference type="EMBL" id="KAJ5741172.1"/>
    </source>
</evidence>
<protein>
    <submittedName>
        <fullName evidence="2">Uncharacterized protein</fullName>
    </submittedName>
</protein>
<reference evidence="2" key="1">
    <citation type="journal article" date="2023" name="IMA Fungus">
        <title>Comparative genomic study of the Penicillium genus elucidates a diverse pangenome and 15 lateral gene transfer events.</title>
        <authorList>
            <person name="Petersen C."/>
            <person name="Sorensen T."/>
            <person name="Nielsen M.R."/>
            <person name="Sondergaard T.E."/>
            <person name="Sorensen J.L."/>
            <person name="Fitzpatrick D.A."/>
            <person name="Frisvad J.C."/>
            <person name="Nielsen K.L."/>
        </authorList>
    </citation>
    <scope>NUCLEOTIDE SEQUENCE</scope>
    <source>
        <strain evidence="2">IBT 17514</strain>
    </source>
</reference>
<evidence type="ECO:0000313" key="3">
    <source>
        <dbReference type="Proteomes" id="UP001215712"/>
    </source>
</evidence>
<dbReference type="EMBL" id="JAQJAN010000001">
    <property type="protein sequence ID" value="KAJ5741172.1"/>
    <property type="molecule type" value="Genomic_DNA"/>
</dbReference>
<proteinExistence type="predicted"/>
<feature type="compositionally biased region" description="Basic and acidic residues" evidence="1">
    <location>
        <begin position="52"/>
        <end position="79"/>
    </location>
</feature>
<feature type="region of interest" description="Disordered" evidence="1">
    <location>
        <begin position="39"/>
        <end position="150"/>
    </location>
</feature>
<sequence>MSRRSPHLGTAPCPSVVILRGCHCIQSVASSQGCGFTSHIQHPAPRGGGGGDDDRQGRVGPRRDPQRSSRRERRDERVDQAAAGKTQQRGMCPVPVPAAGPGAPRRGGPAPRGAAGVINQHAAPVRARAPAAPPAPNEPQVSAPAPVPAPALDFEGRIAQLQAEFEQRMQSFEFRLE</sequence>
<accession>A0AAD6HXS8</accession>
<dbReference type="PROSITE" id="PS51257">
    <property type="entry name" value="PROKAR_LIPOPROTEIN"/>
    <property type="match status" value="1"/>
</dbReference>
<name>A0AAD6HXS8_9EURO</name>
<comment type="caution">
    <text evidence="2">The sequence shown here is derived from an EMBL/GenBank/DDBJ whole genome shotgun (WGS) entry which is preliminary data.</text>
</comment>
<organism evidence="2 3">
    <name type="scientific">Penicillium malachiteum</name>
    <dbReference type="NCBI Taxonomy" id="1324776"/>
    <lineage>
        <taxon>Eukaryota</taxon>
        <taxon>Fungi</taxon>
        <taxon>Dikarya</taxon>
        <taxon>Ascomycota</taxon>
        <taxon>Pezizomycotina</taxon>
        <taxon>Eurotiomycetes</taxon>
        <taxon>Eurotiomycetidae</taxon>
        <taxon>Eurotiales</taxon>
        <taxon>Aspergillaceae</taxon>
        <taxon>Penicillium</taxon>
    </lineage>
</organism>